<feature type="compositionally biased region" description="Basic residues" evidence="1">
    <location>
        <begin position="91"/>
        <end position="103"/>
    </location>
</feature>
<feature type="compositionally biased region" description="Low complexity" evidence="1">
    <location>
        <begin position="237"/>
        <end position="246"/>
    </location>
</feature>
<protein>
    <recommendedName>
        <fullName evidence="4">Vegetative cell wall protein gp1</fullName>
    </recommendedName>
</protein>
<dbReference type="Proteomes" id="UP000481858">
    <property type="component" value="Unassembled WGS sequence"/>
</dbReference>
<gene>
    <name evidence="2" type="ORF">GQX73_g9037</name>
</gene>
<evidence type="ECO:0000313" key="3">
    <source>
        <dbReference type="Proteomes" id="UP000481858"/>
    </source>
</evidence>
<dbReference type="AlphaFoldDB" id="A0A7C8MP96"/>
<sequence length="438" mass="50505">MSHYGSPYAGTPLRGADPYYNYDVNSPSPTPSPHHYPFYPAKTPQRSATRNHVRGASTGFGEFVPRPTTAFSPRYKSTGEYATGPSPQVSSRKHSFSHKGSKHYIHHQIPHHHHLDYDYATREPVRRERRKSFSYYRASYGDSDEDEVIEVENGYYVLRPQWKSSRQRNHYDYYTDRPEYGTDSRYYPQAIPSFYEKEKAEYRRYEEPPPLRSATRVGHRAPHSRHPSSGAIPNIQRPATARPTAAVPKKTVTAPAPQATEADAKKHRIPAGYSLKNWDPTEEPIMLLGSVFDANSLGKWIYDWTVYHHGPATPISDMAGEMWLLLIQLSGKIKRSEEIVPQVRTQENREMIEDFIESGERLTDKLRSLLKRCESPMLKASKKKEAAQLGKNSGIEFVETLFGRERELEKTERFMQSVRLWNLRFDANCEDILKRPTQ</sequence>
<dbReference type="InParanoid" id="A0A7C8MP96"/>
<dbReference type="EMBL" id="WUBL01000147">
    <property type="protein sequence ID" value="KAF2964535.1"/>
    <property type="molecule type" value="Genomic_DNA"/>
</dbReference>
<proteinExistence type="predicted"/>
<feature type="region of interest" description="Disordered" evidence="1">
    <location>
        <begin position="71"/>
        <end position="103"/>
    </location>
</feature>
<feature type="compositionally biased region" description="Basic residues" evidence="1">
    <location>
        <begin position="217"/>
        <end position="226"/>
    </location>
</feature>
<reference evidence="2 3" key="1">
    <citation type="submission" date="2019-12" db="EMBL/GenBank/DDBJ databases">
        <title>Draft genome sequence of the ascomycete Xylaria multiplex DSM 110363.</title>
        <authorList>
            <person name="Buettner E."/>
            <person name="Kellner H."/>
        </authorList>
    </citation>
    <scope>NUCLEOTIDE SEQUENCE [LARGE SCALE GENOMIC DNA]</scope>
    <source>
        <strain evidence="2 3">DSM 110363</strain>
    </source>
</reference>
<organism evidence="2 3">
    <name type="scientific">Xylaria multiplex</name>
    <dbReference type="NCBI Taxonomy" id="323545"/>
    <lineage>
        <taxon>Eukaryota</taxon>
        <taxon>Fungi</taxon>
        <taxon>Dikarya</taxon>
        <taxon>Ascomycota</taxon>
        <taxon>Pezizomycotina</taxon>
        <taxon>Sordariomycetes</taxon>
        <taxon>Xylariomycetidae</taxon>
        <taxon>Xylariales</taxon>
        <taxon>Xylariaceae</taxon>
        <taxon>Xylaria</taxon>
    </lineage>
</organism>
<dbReference type="OrthoDB" id="5398854at2759"/>
<keyword evidence="3" id="KW-1185">Reference proteome</keyword>
<accession>A0A7C8MP96</accession>
<evidence type="ECO:0008006" key="4">
    <source>
        <dbReference type="Google" id="ProtNLM"/>
    </source>
</evidence>
<evidence type="ECO:0000313" key="2">
    <source>
        <dbReference type="EMBL" id="KAF2964535.1"/>
    </source>
</evidence>
<name>A0A7C8MP96_9PEZI</name>
<evidence type="ECO:0000256" key="1">
    <source>
        <dbReference type="SAM" id="MobiDB-lite"/>
    </source>
</evidence>
<comment type="caution">
    <text evidence="2">The sequence shown here is derived from an EMBL/GenBank/DDBJ whole genome shotgun (WGS) entry which is preliminary data.</text>
</comment>
<feature type="region of interest" description="Disordered" evidence="1">
    <location>
        <begin position="209"/>
        <end position="265"/>
    </location>
</feature>